<reference evidence="2 3" key="1">
    <citation type="submission" date="2020-07" db="EMBL/GenBank/DDBJ databases">
        <authorList>
            <person name="Sun Q."/>
        </authorList>
    </citation>
    <scope>NUCLEOTIDE SEQUENCE [LARGE SCALE GENOMIC DNA]</scope>
    <source>
        <strain evidence="2 3">CGMCC 1.13654</strain>
    </source>
</reference>
<feature type="transmembrane region" description="Helical" evidence="1">
    <location>
        <begin position="6"/>
        <end position="26"/>
    </location>
</feature>
<dbReference type="EMBL" id="JACEIB010000026">
    <property type="protein sequence ID" value="MBA2935692.1"/>
    <property type="molecule type" value="Genomic_DNA"/>
</dbReference>
<dbReference type="Proteomes" id="UP000570166">
    <property type="component" value="Unassembled WGS sequence"/>
</dbReference>
<organism evidence="2 3">
    <name type="scientific">Sphingomonas chungangi</name>
    <dbReference type="NCBI Taxonomy" id="2683589"/>
    <lineage>
        <taxon>Bacteria</taxon>
        <taxon>Pseudomonadati</taxon>
        <taxon>Pseudomonadota</taxon>
        <taxon>Alphaproteobacteria</taxon>
        <taxon>Sphingomonadales</taxon>
        <taxon>Sphingomonadaceae</taxon>
        <taxon>Sphingomonas</taxon>
    </lineage>
</organism>
<accession>A0A838LA37</accession>
<proteinExistence type="predicted"/>
<dbReference type="AlphaFoldDB" id="A0A838LA37"/>
<evidence type="ECO:0000313" key="2">
    <source>
        <dbReference type="EMBL" id="MBA2935692.1"/>
    </source>
</evidence>
<dbReference type="RefSeq" id="WP_160362900.1">
    <property type="nucleotide sequence ID" value="NZ_JACEIB010000026.1"/>
</dbReference>
<evidence type="ECO:0000256" key="1">
    <source>
        <dbReference type="SAM" id="Phobius"/>
    </source>
</evidence>
<keyword evidence="1" id="KW-0812">Transmembrane</keyword>
<keyword evidence="1" id="KW-1133">Transmembrane helix</keyword>
<evidence type="ECO:0000313" key="3">
    <source>
        <dbReference type="Proteomes" id="UP000570166"/>
    </source>
</evidence>
<keyword evidence="1" id="KW-0472">Membrane</keyword>
<protein>
    <submittedName>
        <fullName evidence="2">Uncharacterized protein</fullName>
    </submittedName>
</protein>
<sequence>MVHVLASLAFTLVAVAGLGLIALMLLQEQDKIMTALGLSVEPTRRTAHRPVRVRTAGRWQAASAMAARPWRAAA</sequence>
<gene>
    <name evidence="2" type="ORF">HZF05_16535</name>
</gene>
<name>A0A838LA37_9SPHN</name>
<comment type="caution">
    <text evidence="2">The sequence shown here is derived from an EMBL/GenBank/DDBJ whole genome shotgun (WGS) entry which is preliminary data.</text>
</comment>
<keyword evidence="3" id="KW-1185">Reference proteome</keyword>